<evidence type="ECO:0000313" key="2">
    <source>
        <dbReference type="Proteomes" id="UP001279734"/>
    </source>
</evidence>
<comment type="caution">
    <text evidence="1">The sequence shown here is derived from an EMBL/GenBank/DDBJ whole genome shotgun (WGS) entry which is preliminary data.</text>
</comment>
<dbReference type="AlphaFoldDB" id="A0AAD3Y6K9"/>
<sequence length="92" mass="10148">MRQWQAVQRGCPWWMVVQRGGAGATVVYAARRENLSDGRVVAVSGGRASIGADEMMLREVLVAAAVHEGSAVTGGRVRKDKWRRRQRGGERK</sequence>
<gene>
    <name evidence="1" type="ORF">Nepgr_030972</name>
</gene>
<dbReference type="EMBL" id="BSYO01000035">
    <property type="protein sequence ID" value="GMH29129.1"/>
    <property type="molecule type" value="Genomic_DNA"/>
</dbReference>
<accession>A0AAD3Y6K9</accession>
<organism evidence="1 2">
    <name type="scientific">Nepenthes gracilis</name>
    <name type="common">Slender pitcher plant</name>
    <dbReference type="NCBI Taxonomy" id="150966"/>
    <lineage>
        <taxon>Eukaryota</taxon>
        <taxon>Viridiplantae</taxon>
        <taxon>Streptophyta</taxon>
        <taxon>Embryophyta</taxon>
        <taxon>Tracheophyta</taxon>
        <taxon>Spermatophyta</taxon>
        <taxon>Magnoliopsida</taxon>
        <taxon>eudicotyledons</taxon>
        <taxon>Gunneridae</taxon>
        <taxon>Pentapetalae</taxon>
        <taxon>Caryophyllales</taxon>
        <taxon>Nepenthaceae</taxon>
        <taxon>Nepenthes</taxon>
    </lineage>
</organism>
<reference evidence="1" key="1">
    <citation type="submission" date="2023-05" db="EMBL/GenBank/DDBJ databases">
        <title>Nepenthes gracilis genome sequencing.</title>
        <authorList>
            <person name="Fukushima K."/>
        </authorList>
    </citation>
    <scope>NUCLEOTIDE SEQUENCE</scope>
    <source>
        <strain evidence="1">SING2019-196</strain>
    </source>
</reference>
<dbReference type="Proteomes" id="UP001279734">
    <property type="component" value="Unassembled WGS sequence"/>
</dbReference>
<proteinExistence type="predicted"/>
<keyword evidence="2" id="KW-1185">Reference proteome</keyword>
<evidence type="ECO:0000313" key="1">
    <source>
        <dbReference type="EMBL" id="GMH29129.1"/>
    </source>
</evidence>
<name>A0AAD3Y6K9_NEPGR</name>
<protein>
    <submittedName>
        <fullName evidence="1">Uncharacterized protein</fullName>
    </submittedName>
</protein>